<dbReference type="Proteomes" id="UP000549617">
    <property type="component" value="Unassembled WGS sequence"/>
</dbReference>
<organism evidence="6 7">
    <name type="scientific">Sphingobium boeckii</name>
    <dbReference type="NCBI Taxonomy" id="1082345"/>
    <lineage>
        <taxon>Bacteria</taxon>
        <taxon>Pseudomonadati</taxon>
        <taxon>Pseudomonadota</taxon>
        <taxon>Alphaproteobacteria</taxon>
        <taxon>Sphingomonadales</taxon>
        <taxon>Sphingomonadaceae</taxon>
        <taxon>Sphingobium</taxon>
    </lineage>
</organism>
<name>A0A7W9AHU0_9SPHN</name>
<proteinExistence type="predicted"/>
<feature type="transmembrane region" description="Helical" evidence="4">
    <location>
        <begin position="50"/>
        <end position="67"/>
    </location>
</feature>
<dbReference type="InterPro" id="IPR036259">
    <property type="entry name" value="MFS_trans_sf"/>
</dbReference>
<reference evidence="6 7" key="1">
    <citation type="submission" date="2020-08" db="EMBL/GenBank/DDBJ databases">
        <title>Genomic Encyclopedia of Type Strains, Phase IV (KMG-IV): sequencing the most valuable type-strain genomes for metagenomic binning, comparative biology and taxonomic classification.</title>
        <authorList>
            <person name="Goeker M."/>
        </authorList>
    </citation>
    <scope>NUCLEOTIDE SEQUENCE [LARGE SCALE GENOMIC DNA]</scope>
    <source>
        <strain evidence="6 7">DSM 25079</strain>
    </source>
</reference>
<dbReference type="Gene3D" id="1.20.1250.20">
    <property type="entry name" value="MFS general substrate transporter like domains"/>
    <property type="match status" value="1"/>
</dbReference>
<feature type="transmembrane region" description="Helical" evidence="4">
    <location>
        <begin position="248"/>
        <end position="267"/>
    </location>
</feature>
<dbReference type="InterPro" id="IPR020846">
    <property type="entry name" value="MFS_dom"/>
</dbReference>
<evidence type="ECO:0000313" key="6">
    <source>
        <dbReference type="EMBL" id="MBB5685960.1"/>
    </source>
</evidence>
<feature type="transmembrane region" description="Helical" evidence="4">
    <location>
        <begin position="303"/>
        <end position="328"/>
    </location>
</feature>
<dbReference type="InterPro" id="IPR050327">
    <property type="entry name" value="Proton-linked_MCT"/>
</dbReference>
<evidence type="ECO:0000256" key="2">
    <source>
        <dbReference type="ARBA" id="ARBA00022989"/>
    </source>
</evidence>
<keyword evidence="3 4" id="KW-0472">Membrane</keyword>
<evidence type="ECO:0000256" key="3">
    <source>
        <dbReference type="ARBA" id="ARBA00023136"/>
    </source>
</evidence>
<accession>A0A7W9AHU0</accession>
<evidence type="ECO:0000256" key="1">
    <source>
        <dbReference type="ARBA" id="ARBA00022692"/>
    </source>
</evidence>
<feature type="transmembrane region" description="Helical" evidence="4">
    <location>
        <begin position="168"/>
        <end position="188"/>
    </location>
</feature>
<feature type="transmembrane region" description="Helical" evidence="4">
    <location>
        <begin position="12"/>
        <end position="30"/>
    </location>
</feature>
<feature type="transmembrane region" description="Helical" evidence="4">
    <location>
        <begin position="79"/>
        <end position="97"/>
    </location>
</feature>
<feature type="transmembrane region" description="Helical" evidence="4">
    <location>
        <begin position="215"/>
        <end position="236"/>
    </location>
</feature>
<keyword evidence="7" id="KW-1185">Reference proteome</keyword>
<gene>
    <name evidence="6" type="ORF">FHS49_001976</name>
</gene>
<feature type="transmembrane region" description="Helical" evidence="4">
    <location>
        <begin position="340"/>
        <end position="362"/>
    </location>
</feature>
<sequence length="405" mass="42081">MGYLTELRTQWRPLVAATIGLGCGFSITNYVTTIMAPHLLQEFGWSRSEFALISSLGLVSVAIFPFVGRLTDMIGVRRTAMIGVTAMPLAFLGLYAMNGAISTYIALFLFQGILCVTTTATVYSRTVVQYVIRTRGLALAIVASGPALSGAVGGPLLNNFVEAHGWRAGYLVLVAFSTIAGAAALLLLPSDKKPSEARPPRAKADYAEIFRNRGFWVLLGAMLLCNLPQVIALTQLNLVLLDNGVSTAGISAMISIFATGVLVGRFASGLALDRLPAHLVAAVGLGLPAIGLLLIASSFDAQIVLMIAVLLIGLSFGAEGDVVGYLVVRNFGVRVYGSVMGMMTAAIAISSSIGAIALSIAIKLTGGFGAFLVATAIAVLVGSILLLWLPASPPAEAAPDQPAVA</sequence>
<dbReference type="InterPro" id="IPR011701">
    <property type="entry name" value="MFS"/>
</dbReference>
<dbReference type="GO" id="GO:0022857">
    <property type="term" value="F:transmembrane transporter activity"/>
    <property type="evidence" value="ECO:0007669"/>
    <property type="project" value="InterPro"/>
</dbReference>
<evidence type="ECO:0000313" key="7">
    <source>
        <dbReference type="Proteomes" id="UP000549617"/>
    </source>
</evidence>
<dbReference type="Pfam" id="PF07690">
    <property type="entry name" value="MFS_1"/>
    <property type="match status" value="1"/>
</dbReference>
<dbReference type="SUPFAM" id="SSF103473">
    <property type="entry name" value="MFS general substrate transporter"/>
    <property type="match status" value="1"/>
</dbReference>
<dbReference type="EMBL" id="JACIJC010000003">
    <property type="protein sequence ID" value="MBB5685960.1"/>
    <property type="molecule type" value="Genomic_DNA"/>
</dbReference>
<feature type="transmembrane region" description="Helical" evidence="4">
    <location>
        <begin position="368"/>
        <end position="389"/>
    </location>
</feature>
<feature type="transmembrane region" description="Helical" evidence="4">
    <location>
        <begin position="136"/>
        <end position="156"/>
    </location>
</feature>
<dbReference type="RefSeq" id="WP_184017886.1">
    <property type="nucleotide sequence ID" value="NZ_JACIJC010000003.1"/>
</dbReference>
<feature type="transmembrane region" description="Helical" evidence="4">
    <location>
        <begin position="103"/>
        <end position="124"/>
    </location>
</feature>
<keyword evidence="1 4" id="KW-0812">Transmembrane</keyword>
<feature type="domain" description="Major facilitator superfamily (MFS) profile" evidence="5">
    <location>
        <begin position="12"/>
        <end position="393"/>
    </location>
</feature>
<keyword evidence="2 4" id="KW-1133">Transmembrane helix</keyword>
<evidence type="ECO:0000259" key="5">
    <source>
        <dbReference type="PROSITE" id="PS50850"/>
    </source>
</evidence>
<dbReference type="PANTHER" id="PTHR11360">
    <property type="entry name" value="MONOCARBOXYLATE TRANSPORTER"/>
    <property type="match status" value="1"/>
</dbReference>
<feature type="transmembrane region" description="Helical" evidence="4">
    <location>
        <begin position="279"/>
        <end position="297"/>
    </location>
</feature>
<dbReference type="PANTHER" id="PTHR11360:SF290">
    <property type="entry name" value="MONOCARBOXYLATE MFS PERMEASE"/>
    <property type="match status" value="1"/>
</dbReference>
<evidence type="ECO:0000256" key="4">
    <source>
        <dbReference type="SAM" id="Phobius"/>
    </source>
</evidence>
<dbReference type="PROSITE" id="PS50850">
    <property type="entry name" value="MFS"/>
    <property type="match status" value="1"/>
</dbReference>
<protein>
    <submittedName>
        <fullName evidence="6">Putative MFS family arabinose efflux permease</fullName>
    </submittedName>
</protein>
<comment type="caution">
    <text evidence="6">The sequence shown here is derived from an EMBL/GenBank/DDBJ whole genome shotgun (WGS) entry which is preliminary data.</text>
</comment>
<dbReference type="AlphaFoldDB" id="A0A7W9AHU0"/>